<gene>
    <name evidence="1" type="ORF">C8F04DRAFT_1193296</name>
</gene>
<organism evidence="1 2">
    <name type="scientific">Mycena alexandri</name>
    <dbReference type="NCBI Taxonomy" id="1745969"/>
    <lineage>
        <taxon>Eukaryota</taxon>
        <taxon>Fungi</taxon>
        <taxon>Dikarya</taxon>
        <taxon>Basidiomycota</taxon>
        <taxon>Agaricomycotina</taxon>
        <taxon>Agaricomycetes</taxon>
        <taxon>Agaricomycetidae</taxon>
        <taxon>Agaricales</taxon>
        <taxon>Marasmiineae</taxon>
        <taxon>Mycenaceae</taxon>
        <taxon>Mycena</taxon>
    </lineage>
</organism>
<comment type="caution">
    <text evidence="1">The sequence shown here is derived from an EMBL/GenBank/DDBJ whole genome shotgun (WGS) entry which is preliminary data.</text>
</comment>
<evidence type="ECO:0000313" key="1">
    <source>
        <dbReference type="EMBL" id="KAJ7023659.1"/>
    </source>
</evidence>
<dbReference type="EMBL" id="JARJCM010000185">
    <property type="protein sequence ID" value="KAJ7023659.1"/>
    <property type="molecule type" value="Genomic_DNA"/>
</dbReference>
<accession>A0AAD6S9E5</accession>
<keyword evidence="2" id="KW-1185">Reference proteome</keyword>
<sequence>MDNYRSVGSTMDNYVARMETTDHYIIRAKLWQLHLFSHPQSPNLANMQSLRTLELSVRLNWPEIEEVEGHNPLNDAMRSLATALRTVEHLILNLKIWDTDDLEHFVDSPVLNRPLKLLGEGLPALRDFVVRHRVFHTLLLTA</sequence>
<dbReference type="Proteomes" id="UP001218188">
    <property type="component" value="Unassembled WGS sequence"/>
</dbReference>
<evidence type="ECO:0000313" key="2">
    <source>
        <dbReference type="Proteomes" id="UP001218188"/>
    </source>
</evidence>
<dbReference type="AlphaFoldDB" id="A0AAD6S9E5"/>
<proteinExistence type="predicted"/>
<name>A0AAD6S9E5_9AGAR</name>
<protein>
    <submittedName>
        <fullName evidence="1">Uncharacterized protein</fullName>
    </submittedName>
</protein>
<reference evidence="1" key="1">
    <citation type="submission" date="2023-03" db="EMBL/GenBank/DDBJ databases">
        <title>Massive genome expansion in bonnet fungi (Mycena s.s.) driven by repeated elements and novel gene families across ecological guilds.</title>
        <authorList>
            <consortium name="Lawrence Berkeley National Laboratory"/>
            <person name="Harder C.B."/>
            <person name="Miyauchi S."/>
            <person name="Viragh M."/>
            <person name="Kuo A."/>
            <person name="Thoen E."/>
            <person name="Andreopoulos B."/>
            <person name="Lu D."/>
            <person name="Skrede I."/>
            <person name="Drula E."/>
            <person name="Henrissat B."/>
            <person name="Morin E."/>
            <person name="Kohler A."/>
            <person name="Barry K."/>
            <person name="LaButti K."/>
            <person name="Morin E."/>
            <person name="Salamov A."/>
            <person name="Lipzen A."/>
            <person name="Mereny Z."/>
            <person name="Hegedus B."/>
            <person name="Baldrian P."/>
            <person name="Stursova M."/>
            <person name="Weitz H."/>
            <person name="Taylor A."/>
            <person name="Grigoriev I.V."/>
            <person name="Nagy L.G."/>
            <person name="Martin F."/>
            <person name="Kauserud H."/>
        </authorList>
    </citation>
    <scope>NUCLEOTIDE SEQUENCE</scope>
    <source>
        <strain evidence="1">CBHHK200</strain>
    </source>
</reference>